<dbReference type="EMBL" id="OMOF01000066">
    <property type="protein sequence ID" value="SPF35908.1"/>
    <property type="molecule type" value="Genomic_DNA"/>
</dbReference>
<gene>
    <name evidence="1" type="ORF">SBF1_1580002</name>
</gene>
<protein>
    <submittedName>
        <fullName evidence="1">Uncharacterized protein</fullName>
    </submittedName>
</protein>
<dbReference type="Proteomes" id="UP000238916">
    <property type="component" value="Unassembled WGS sequence"/>
</dbReference>
<evidence type="ECO:0000313" key="1">
    <source>
        <dbReference type="EMBL" id="SPF35908.1"/>
    </source>
</evidence>
<organism evidence="1 2">
    <name type="scientific">Candidatus Desulfosporosinus infrequens</name>
    <dbReference type="NCBI Taxonomy" id="2043169"/>
    <lineage>
        <taxon>Bacteria</taxon>
        <taxon>Bacillati</taxon>
        <taxon>Bacillota</taxon>
        <taxon>Clostridia</taxon>
        <taxon>Eubacteriales</taxon>
        <taxon>Desulfitobacteriaceae</taxon>
        <taxon>Desulfosporosinus</taxon>
    </lineage>
</organism>
<accession>A0A2U3K8G8</accession>
<proteinExistence type="predicted"/>
<sequence>MLFNHVVISIMLGREDKEKKRCRRYYQYLTVLKFKIKVDYVSLANNFGNEPVG</sequence>
<reference evidence="2" key="1">
    <citation type="submission" date="2018-02" db="EMBL/GenBank/DDBJ databases">
        <authorList>
            <person name="Hausmann B."/>
        </authorList>
    </citation>
    <scope>NUCLEOTIDE SEQUENCE [LARGE SCALE GENOMIC DNA]</scope>
    <source>
        <strain evidence="2">Peat soil MAG SbF1</strain>
    </source>
</reference>
<dbReference type="AlphaFoldDB" id="A0A2U3K8G8"/>
<name>A0A2U3K8G8_9FIRM</name>
<evidence type="ECO:0000313" key="2">
    <source>
        <dbReference type="Proteomes" id="UP000238916"/>
    </source>
</evidence>